<dbReference type="RefSeq" id="WP_230742992.1">
    <property type="nucleotide sequence ID" value="NZ_PGCK01000013.1"/>
</dbReference>
<dbReference type="InterPro" id="IPR001296">
    <property type="entry name" value="Glyco_trans_1"/>
</dbReference>
<evidence type="ECO:0000256" key="1">
    <source>
        <dbReference type="ARBA" id="ARBA00022679"/>
    </source>
</evidence>
<dbReference type="Gene3D" id="3.40.50.2000">
    <property type="entry name" value="Glycogen Phosphorylase B"/>
    <property type="match status" value="1"/>
</dbReference>
<name>A0AAP2RFG8_9EURY</name>
<comment type="caution">
    <text evidence="3">The sequence shown here is derived from an EMBL/GenBank/DDBJ whole genome shotgun (WGS) entry which is preliminary data.</text>
</comment>
<sequence length="336" mass="39427">MRYLMVSTYPPKKCGIGKYAYQMVQNIKKDGELVDIISLNKAEDGLYMDLKGGRKLLGLSKYINNCDKTIIQYHESFYHDSSKNLISNILTYLSFYYLFIRYGRKIEVIAHEISYDKKGFYKFLECLKWGLCPNILFHTQKEIDTFISHYFKLQDGKYHLIDHSKYFIKYTNLSKSECRNKFGLPSDKIIFLCIGFIQEHKGFDVAANCFKKLENNNLLLYIVGSVRIKEEPYLRYWYKLKNIVESSNNVKLVDSFVSDKEFDEWINASDIILIPYKEIWSSSVLARAKLYNKPVICRNVGGLEEQLNSNDITFNTDNELMLILTEFEKSILNKII</sequence>
<organism evidence="3 4">
    <name type="scientific">Methanooceanicella nereidis</name>
    <dbReference type="NCBI Taxonomy" id="2052831"/>
    <lineage>
        <taxon>Archaea</taxon>
        <taxon>Methanobacteriati</taxon>
        <taxon>Methanobacteriota</taxon>
        <taxon>Stenosarchaea group</taxon>
        <taxon>Methanomicrobia</taxon>
        <taxon>Methanocellales</taxon>
        <taxon>Methanocellaceae</taxon>
        <taxon>Methanooceanicella</taxon>
    </lineage>
</organism>
<dbReference type="GO" id="GO:0016757">
    <property type="term" value="F:glycosyltransferase activity"/>
    <property type="evidence" value="ECO:0007669"/>
    <property type="project" value="InterPro"/>
</dbReference>
<evidence type="ECO:0000313" key="3">
    <source>
        <dbReference type="EMBL" id="MCD1296107.1"/>
    </source>
</evidence>
<dbReference type="SUPFAM" id="SSF53756">
    <property type="entry name" value="UDP-Glycosyltransferase/glycogen phosphorylase"/>
    <property type="match status" value="1"/>
</dbReference>
<dbReference type="PANTHER" id="PTHR46401">
    <property type="entry name" value="GLYCOSYLTRANSFERASE WBBK-RELATED"/>
    <property type="match status" value="1"/>
</dbReference>
<evidence type="ECO:0000259" key="2">
    <source>
        <dbReference type="Pfam" id="PF00534"/>
    </source>
</evidence>
<reference evidence="3 4" key="1">
    <citation type="submission" date="2017-11" db="EMBL/GenBank/DDBJ databases">
        <title>Isolation and Characterization of Family Methanocellaceae Species from Potential Methane Hydrate Area Offshore Southwestern Taiwan.</title>
        <authorList>
            <person name="Zhang W.-L."/>
            <person name="Chen W.-C."/>
            <person name="Lai M.-C."/>
            <person name="Chen S.-C."/>
        </authorList>
    </citation>
    <scope>NUCLEOTIDE SEQUENCE [LARGE SCALE GENOMIC DNA]</scope>
    <source>
        <strain evidence="3 4">CWC-04</strain>
    </source>
</reference>
<feature type="domain" description="Glycosyl transferase family 1" evidence="2">
    <location>
        <begin position="176"/>
        <end position="311"/>
    </location>
</feature>
<gene>
    <name evidence="3" type="ORF">CUJ83_13975</name>
</gene>
<protein>
    <recommendedName>
        <fullName evidence="2">Glycosyl transferase family 1 domain-containing protein</fullName>
    </recommendedName>
</protein>
<dbReference type="EMBL" id="PGCK01000013">
    <property type="protein sequence ID" value="MCD1296107.1"/>
    <property type="molecule type" value="Genomic_DNA"/>
</dbReference>
<keyword evidence="1" id="KW-0808">Transferase</keyword>
<keyword evidence="4" id="KW-1185">Reference proteome</keyword>
<evidence type="ECO:0000313" key="4">
    <source>
        <dbReference type="Proteomes" id="UP001320159"/>
    </source>
</evidence>
<dbReference type="PANTHER" id="PTHR46401:SF2">
    <property type="entry name" value="GLYCOSYLTRANSFERASE WBBK-RELATED"/>
    <property type="match status" value="1"/>
</dbReference>
<proteinExistence type="predicted"/>
<accession>A0AAP2RFG8</accession>
<dbReference type="AlphaFoldDB" id="A0AAP2RFG8"/>
<dbReference type="Proteomes" id="UP001320159">
    <property type="component" value="Unassembled WGS sequence"/>
</dbReference>
<dbReference type="Pfam" id="PF00534">
    <property type="entry name" value="Glycos_transf_1"/>
    <property type="match status" value="1"/>
</dbReference>